<gene>
    <name evidence="1" type="ORF">HMPREF9460_03710</name>
</gene>
<dbReference type="RefSeq" id="WP_024724300.1">
    <property type="nucleotide sequence ID" value="NZ_KN174167.1"/>
</dbReference>
<dbReference type="HOGENOM" id="CLU_087252_0_0_9"/>
<dbReference type="Proteomes" id="UP000029585">
    <property type="component" value="Unassembled WGS sequence"/>
</dbReference>
<dbReference type="AlphaFoldDB" id="A0A096B2M2"/>
<protein>
    <submittedName>
        <fullName evidence="1">Uncharacterized protein</fullName>
    </submittedName>
</protein>
<proteinExistence type="predicted"/>
<sequence length="226" mass="26039">MNYIWEILLRARAQGLSDNELFFAQAEDCSPWYEQSFPCLNEDTVTGPVVEINSLYRFSEIFQDLLHNMGDSEYLRHLFDAAVHILAAQETLSGLSKRDFYVQMLKRELEGGGFSASIAQALQLLSEEQKRGVASLLLAQYETGSSLLVFRQALTALYPQAMLYQLKPHPEQLLLYLGLANADRRIVQMLEDLFLPLQYQVRIFWTKHFGVWDVDATLVFDEIEIY</sequence>
<keyword evidence="2" id="KW-1185">Reference proteome</keyword>
<comment type="caution">
    <text evidence="1">The sequence shown here is derived from an EMBL/GenBank/DDBJ whole genome shotgun (WGS) entry which is preliminary data.</text>
</comment>
<evidence type="ECO:0000313" key="1">
    <source>
        <dbReference type="EMBL" id="KGF53201.1"/>
    </source>
</evidence>
<organism evidence="1 2">
    <name type="scientific">Flavonifractor plautii 1_3_50AFAA</name>
    <dbReference type="NCBI Taxonomy" id="742738"/>
    <lineage>
        <taxon>Bacteria</taxon>
        <taxon>Bacillati</taxon>
        <taxon>Bacillota</taxon>
        <taxon>Clostridia</taxon>
        <taxon>Eubacteriales</taxon>
        <taxon>Oscillospiraceae</taxon>
        <taxon>Flavonifractor</taxon>
    </lineage>
</organism>
<name>A0A096B2M2_FLAPL</name>
<accession>A0A096B2M2</accession>
<evidence type="ECO:0000313" key="2">
    <source>
        <dbReference type="Proteomes" id="UP000029585"/>
    </source>
</evidence>
<dbReference type="eggNOG" id="ENOG502ZBD9">
    <property type="taxonomic scope" value="Bacteria"/>
</dbReference>
<dbReference type="EMBL" id="ADLO01000114">
    <property type="protein sequence ID" value="KGF53201.1"/>
    <property type="molecule type" value="Genomic_DNA"/>
</dbReference>
<dbReference type="PATRIC" id="fig|742738.3.peg.3817"/>
<reference evidence="1 2" key="1">
    <citation type="submission" date="2011-08" db="EMBL/GenBank/DDBJ databases">
        <title>The Genome Sequence of Clostridium orbiscindens 1_3_50AFAA.</title>
        <authorList>
            <consortium name="The Broad Institute Genome Sequencing Platform"/>
            <person name="Earl A."/>
            <person name="Ward D."/>
            <person name="Feldgarden M."/>
            <person name="Gevers D."/>
            <person name="Daigneault M."/>
            <person name="Strauss J."/>
            <person name="Allen-Vercoe E."/>
            <person name="Young S.K."/>
            <person name="Zeng Q."/>
            <person name="Gargeya S."/>
            <person name="Fitzgerald M."/>
            <person name="Haas B."/>
            <person name="Abouelleil A."/>
            <person name="Alvarado L."/>
            <person name="Arachchi H.M."/>
            <person name="Berlin A."/>
            <person name="Brown A."/>
            <person name="Chapman S.B."/>
            <person name="Chen Z."/>
            <person name="Dunbar C."/>
            <person name="Freedman E."/>
            <person name="Gearin G."/>
            <person name="Gellesch M."/>
            <person name="Goldberg J."/>
            <person name="Griggs A."/>
            <person name="Gujja S."/>
            <person name="Heiman D."/>
            <person name="Howarth C."/>
            <person name="Larson L."/>
            <person name="Lui A."/>
            <person name="MacDonald P.J.P."/>
            <person name="Montmayeur A."/>
            <person name="Murphy C."/>
            <person name="Neiman D."/>
            <person name="Pearson M."/>
            <person name="Priest M."/>
            <person name="Roberts A."/>
            <person name="Saif S."/>
            <person name="Shea T."/>
            <person name="Shenoy N."/>
            <person name="Sisk P."/>
            <person name="Stolte C."/>
            <person name="Sykes S."/>
            <person name="Wortman J."/>
            <person name="Nusbaum C."/>
            <person name="Birren B."/>
        </authorList>
    </citation>
    <scope>NUCLEOTIDE SEQUENCE [LARGE SCALE GENOMIC DNA]</scope>
    <source>
        <strain evidence="1 2">1_3_50AFAA</strain>
    </source>
</reference>